<evidence type="ECO:0000313" key="1">
    <source>
        <dbReference type="EMBL" id="EDL91608.1"/>
    </source>
</evidence>
<dbReference type="AlphaFoldDB" id="A6KF18"/>
<protein>
    <submittedName>
        <fullName evidence="1">RCG55309</fullName>
    </submittedName>
</protein>
<gene>
    <name evidence="1" type="ORF">rCG_55309</name>
</gene>
<evidence type="ECO:0000313" key="2">
    <source>
        <dbReference type="Proteomes" id="UP000234681"/>
    </source>
</evidence>
<proteinExistence type="predicted"/>
<dbReference type="EMBL" id="CH474042">
    <property type="protein sequence ID" value="EDL91608.1"/>
    <property type="molecule type" value="Genomic_DNA"/>
</dbReference>
<dbReference type="Proteomes" id="UP000234681">
    <property type="component" value="Chromosome 4"/>
</dbReference>
<accession>A6KF18</accession>
<name>A6KF18_RAT</name>
<organism evidence="1 2">
    <name type="scientific">Rattus norvegicus</name>
    <name type="common">Rat</name>
    <dbReference type="NCBI Taxonomy" id="10116"/>
    <lineage>
        <taxon>Eukaryota</taxon>
        <taxon>Metazoa</taxon>
        <taxon>Chordata</taxon>
        <taxon>Craniata</taxon>
        <taxon>Vertebrata</taxon>
        <taxon>Euteleostomi</taxon>
        <taxon>Mammalia</taxon>
        <taxon>Eutheria</taxon>
        <taxon>Euarchontoglires</taxon>
        <taxon>Glires</taxon>
        <taxon>Rodentia</taxon>
        <taxon>Myomorpha</taxon>
        <taxon>Muroidea</taxon>
        <taxon>Muridae</taxon>
        <taxon>Murinae</taxon>
        <taxon>Rattus</taxon>
    </lineage>
</organism>
<sequence>MFAARPIFCVLGIKKKRN</sequence>
<reference evidence="1 2" key="1">
    <citation type="submission" date="2005-09" db="EMBL/GenBank/DDBJ databases">
        <authorList>
            <person name="Mural R.J."/>
            <person name="Li P.W."/>
            <person name="Adams M.D."/>
            <person name="Amanatides P.G."/>
            <person name="Baden-Tillson H."/>
            <person name="Barnstead M."/>
            <person name="Chin S.H."/>
            <person name="Dew I."/>
            <person name="Evans C.A."/>
            <person name="Ferriera S."/>
            <person name="Flanigan M."/>
            <person name="Fosler C."/>
            <person name="Glodek A."/>
            <person name="Gu Z."/>
            <person name="Holt R.A."/>
            <person name="Jennings D."/>
            <person name="Kraft C.L."/>
            <person name="Lu F."/>
            <person name="Nguyen T."/>
            <person name="Nusskern D.R."/>
            <person name="Pfannkoch C.M."/>
            <person name="Sitter C."/>
            <person name="Sutton G.G."/>
            <person name="Venter J.C."/>
            <person name="Wang Z."/>
            <person name="Woodage T."/>
            <person name="Zheng X.H."/>
            <person name="Zhong F."/>
        </authorList>
    </citation>
    <scope>NUCLEOTIDE SEQUENCE [LARGE SCALE GENOMIC DNA]</scope>
    <source>
        <strain>BN</strain>
        <strain evidence="2">Sprague-Dawley</strain>
    </source>
</reference>